<keyword evidence="2" id="KW-0378">Hydrolase</keyword>
<gene>
    <name evidence="2" type="primary">ywaD</name>
    <name evidence="2" type="ORF">Pla175_34850</name>
</gene>
<keyword evidence="2" id="KW-0031">Aminopeptidase</keyword>
<dbReference type="Pfam" id="PF04389">
    <property type="entry name" value="Peptidase_M28"/>
    <property type="match status" value="1"/>
</dbReference>
<dbReference type="SUPFAM" id="SSF53187">
    <property type="entry name" value="Zn-dependent exopeptidases"/>
    <property type="match status" value="1"/>
</dbReference>
<keyword evidence="2" id="KW-0645">Protease</keyword>
<evidence type="ECO:0000313" key="3">
    <source>
        <dbReference type="Proteomes" id="UP000317429"/>
    </source>
</evidence>
<keyword evidence="3" id="KW-1185">Reference proteome</keyword>
<evidence type="ECO:0000259" key="1">
    <source>
        <dbReference type="Pfam" id="PF04389"/>
    </source>
</evidence>
<dbReference type="GO" id="GO:0008235">
    <property type="term" value="F:metalloexopeptidase activity"/>
    <property type="evidence" value="ECO:0007669"/>
    <property type="project" value="InterPro"/>
</dbReference>
<dbReference type="KEGG" id="pnd:Pla175_34850"/>
<dbReference type="Gene3D" id="3.50.30.30">
    <property type="match status" value="1"/>
</dbReference>
<dbReference type="PANTHER" id="PTHR12147">
    <property type="entry name" value="METALLOPEPTIDASE M28 FAMILY MEMBER"/>
    <property type="match status" value="1"/>
</dbReference>
<name>A0A518DF19_9BACT</name>
<dbReference type="InterPro" id="IPR045175">
    <property type="entry name" value="M28_fam"/>
</dbReference>
<feature type="domain" description="Peptidase M28" evidence="1">
    <location>
        <begin position="341"/>
        <end position="541"/>
    </location>
</feature>
<dbReference type="GO" id="GO:0004177">
    <property type="term" value="F:aminopeptidase activity"/>
    <property type="evidence" value="ECO:0007669"/>
    <property type="project" value="UniProtKB-KW"/>
</dbReference>
<evidence type="ECO:0000313" key="2">
    <source>
        <dbReference type="EMBL" id="QDU90085.1"/>
    </source>
</evidence>
<dbReference type="Proteomes" id="UP000317429">
    <property type="component" value="Chromosome"/>
</dbReference>
<dbReference type="GO" id="GO:0006508">
    <property type="term" value="P:proteolysis"/>
    <property type="evidence" value="ECO:0007669"/>
    <property type="project" value="InterPro"/>
</dbReference>
<dbReference type="InterPro" id="IPR046450">
    <property type="entry name" value="PA_dom_sf"/>
</dbReference>
<dbReference type="EMBL" id="CP036291">
    <property type="protein sequence ID" value="QDU90085.1"/>
    <property type="molecule type" value="Genomic_DNA"/>
</dbReference>
<sequence>MKCFRYPAGVAAVALAAVCIAQRPSVDSPQLRVSQTTRFLASDDLEGRGVGTRGIELAAQFIAQRFAEIGLEDLAPSPGGPFDYFEIVTDTRLGEANTLVFSGPQGDRQAARVDADYRPLAIGGTGEIDLPIAFAGYGITAQEADYDDYAGLNAAGKAVVLLRHEPRQDDPQSPLNGADDSVHAPFLKKAALAQQQGAAAVIFTTDPHEAKKRVEQWDQRIAKLDAEIEASRSADAARGAPTRLLRRRQQYESRRAEELDPLLDFTRAGEAAGCDIPLLYVRPSVIDQWLDAALPPNAQPRTLRALEALIDATGRPLSFELPGSRIAGRVAIDRETSRAANVLGRLRGAGPHADEVIVVGAHYDHVGLGGQGSKAPGSRAIHNGADDNASGIAALLEVARTLAERPQPPPRTIVFAAFAGEERGLLGSADYVADPPVPLERTVAMLNFDMVGRLRDNKLIVNGTASARQFDGWIDAANTRVGLDIAKIPDALGPSDHASFARQRVPVLHLFTGFHDEYHRPDDDFPLLNIEGIVRVAALAVGLVDEIAAAERPEFQEVDK</sequence>
<dbReference type="PANTHER" id="PTHR12147:SF26">
    <property type="entry name" value="PEPTIDASE M28 DOMAIN-CONTAINING PROTEIN"/>
    <property type="match status" value="1"/>
</dbReference>
<accession>A0A518DF19</accession>
<protein>
    <submittedName>
        <fullName evidence="2">Aminopeptidase YwaD</fullName>
        <ecNumber evidence="2">3.4.11.6</ecNumber>
    </submittedName>
</protein>
<reference evidence="2 3" key="1">
    <citation type="submission" date="2019-02" db="EMBL/GenBank/DDBJ databases">
        <title>Deep-cultivation of Planctomycetes and their phenomic and genomic characterization uncovers novel biology.</title>
        <authorList>
            <person name="Wiegand S."/>
            <person name="Jogler M."/>
            <person name="Boedeker C."/>
            <person name="Pinto D."/>
            <person name="Vollmers J."/>
            <person name="Rivas-Marin E."/>
            <person name="Kohn T."/>
            <person name="Peeters S.H."/>
            <person name="Heuer A."/>
            <person name="Rast P."/>
            <person name="Oberbeckmann S."/>
            <person name="Bunk B."/>
            <person name="Jeske O."/>
            <person name="Meyerdierks A."/>
            <person name="Storesund J.E."/>
            <person name="Kallscheuer N."/>
            <person name="Luecker S."/>
            <person name="Lage O.M."/>
            <person name="Pohl T."/>
            <person name="Merkel B.J."/>
            <person name="Hornburger P."/>
            <person name="Mueller R.-W."/>
            <person name="Bruemmer F."/>
            <person name="Labrenz M."/>
            <person name="Spormann A.M."/>
            <person name="Op den Camp H."/>
            <person name="Overmann J."/>
            <person name="Amann R."/>
            <person name="Jetten M.S.M."/>
            <person name="Mascher T."/>
            <person name="Medema M.H."/>
            <person name="Devos D.P."/>
            <person name="Kaster A.-K."/>
            <person name="Ovreas L."/>
            <person name="Rohde M."/>
            <person name="Galperin M.Y."/>
            <person name="Jogler C."/>
        </authorList>
    </citation>
    <scope>NUCLEOTIDE SEQUENCE [LARGE SCALE GENOMIC DNA]</scope>
    <source>
        <strain evidence="2 3">Pla175</strain>
    </source>
</reference>
<dbReference type="AlphaFoldDB" id="A0A518DF19"/>
<dbReference type="InterPro" id="IPR007484">
    <property type="entry name" value="Peptidase_M28"/>
</dbReference>
<dbReference type="EC" id="3.4.11.6" evidence="2"/>
<proteinExistence type="predicted"/>
<dbReference type="OrthoDB" id="9762302at2"/>
<dbReference type="RefSeq" id="WP_145287886.1">
    <property type="nucleotide sequence ID" value="NZ_CP036291.1"/>
</dbReference>
<dbReference type="SUPFAM" id="SSF52025">
    <property type="entry name" value="PA domain"/>
    <property type="match status" value="1"/>
</dbReference>
<organism evidence="2 3">
    <name type="scientific">Pirellulimonas nuda</name>
    <dbReference type="NCBI Taxonomy" id="2528009"/>
    <lineage>
        <taxon>Bacteria</taxon>
        <taxon>Pseudomonadati</taxon>
        <taxon>Planctomycetota</taxon>
        <taxon>Planctomycetia</taxon>
        <taxon>Pirellulales</taxon>
        <taxon>Lacipirellulaceae</taxon>
        <taxon>Pirellulimonas</taxon>
    </lineage>
</organism>
<dbReference type="Gene3D" id="3.40.630.10">
    <property type="entry name" value="Zn peptidases"/>
    <property type="match status" value="1"/>
</dbReference>